<accession>A0A521G1W4</accession>
<protein>
    <submittedName>
        <fullName evidence="1">Uncharacterized protein</fullName>
    </submittedName>
</protein>
<evidence type="ECO:0000313" key="2">
    <source>
        <dbReference type="Proteomes" id="UP000316238"/>
    </source>
</evidence>
<comment type="caution">
    <text evidence="1">The sequence shown here is derived from an EMBL/GenBank/DDBJ whole genome shotgun (WGS) entry which is preliminary data.</text>
</comment>
<reference evidence="1" key="1">
    <citation type="submission" date="2017-07" db="EMBL/GenBank/DDBJ databases">
        <title>The cable genome - Insights into the physiology and evolution of filamentous bacteria capable of sulfide oxidation via long distance electron transfer.</title>
        <authorList>
            <person name="Thorup C."/>
            <person name="Bjerg J.T."/>
            <person name="Schreiber L."/>
            <person name="Nielsen L.P."/>
            <person name="Kjeldsen K.U."/>
            <person name="Boesen T."/>
            <person name="Boggild A."/>
            <person name="Meysman F."/>
            <person name="Geelhoed J."/>
            <person name="Schramm A."/>
        </authorList>
    </citation>
    <scope>NUCLEOTIDE SEQUENCE [LARGE SCALE GENOMIC DNA]</scope>
    <source>
        <strain evidence="1">GS</strain>
    </source>
</reference>
<dbReference type="EMBL" id="NQJD01000013">
    <property type="protein sequence ID" value="TAA75010.1"/>
    <property type="molecule type" value="Genomic_DNA"/>
</dbReference>
<sequence>MQLGQATSPVEIITSGNDRLTILFNLPEHKAGGTAPIVYNVFLKGPAHAVYQGELTAEALL</sequence>
<organism evidence="1 2">
    <name type="scientific">Candidatus Electronema aureum</name>
    <dbReference type="NCBI Taxonomy" id="2005002"/>
    <lineage>
        <taxon>Bacteria</taxon>
        <taxon>Pseudomonadati</taxon>
        <taxon>Thermodesulfobacteriota</taxon>
        <taxon>Desulfobulbia</taxon>
        <taxon>Desulfobulbales</taxon>
        <taxon>Desulfobulbaceae</taxon>
        <taxon>Candidatus Electronema</taxon>
    </lineage>
</organism>
<evidence type="ECO:0000313" key="1">
    <source>
        <dbReference type="EMBL" id="TAA75010.1"/>
    </source>
</evidence>
<gene>
    <name evidence="1" type="ORF">CDV28_11338</name>
</gene>
<name>A0A521G1W4_9BACT</name>
<proteinExistence type="predicted"/>
<dbReference type="Proteomes" id="UP000316238">
    <property type="component" value="Unassembled WGS sequence"/>
</dbReference>
<dbReference type="AlphaFoldDB" id="A0A521G1W4"/>
<keyword evidence="2" id="KW-1185">Reference proteome</keyword>